<dbReference type="PRINTS" id="PR00125">
    <property type="entry name" value="ATPASEDELTA"/>
</dbReference>
<protein>
    <recommendedName>
        <fullName evidence="8">ATP synthase subunit delta</fullName>
    </recommendedName>
    <alternativeName>
        <fullName evidence="8">ATP synthase F(1) sector subunit delta</fullName>
    </alternativeName>
    <alternativeName>
        <fullName evidence="8">F-type ATPase subunit delta</fullName>
        <shortName evidence="8">F-ATPase subunit delta</shortName>
    </alternativeName>
</protein>
<dbReference type="eggNOG" id="COG0712">
    <property type="taxonomic scope" value="Bacteria"/>
</dbReference>
<comment type="subcellular location">
    <subcellularLocation>
        <location evidence="8">Cell membrane</location>
        <topology evidence="8">Peripheral membrane protein</topology>
    </subcellularLocation>
    <subcellularLocation>
        <location evidence="1">Membrane</location>
    </subcellularLocation>
</comment>
<keyword evidence="3 8" id="KW-0375">Hydrogen ion transport</keyword>
<comment type="function">
    <text evidence="8">This protein is part of the stalk that links CF(0) to CF(1). It either transmits conformational changes from CF(0) to CF(1) or is implicated in proton conduction.</text>
</comment>
<accession>A0A099F8D0</accession>
<name>A0A099F8D0_9RHOB</name>
<evidence type="ECO:0000256" key="6">
    <source>
        <dbReference type="ARBA" id="ARBA00023196"/>
    </source>
</evidence>
<evidence type="ECO:0000256" key="4">
    <source>
        <dbReference type="ARBA" id="ARBA00023065"/>
    </source>
</evidence>
<keyword evidence="10" id="KW-1185">Reference proteome</keyword>
<keyword evidence="7 8" id="KW-0066">ATP synthesis</keyword>
<evidence type="ECO:0000256" key="8">
    <source>
        <dbReference type="HAMAP-Rule" id="MF_01416"/>
    </source>
</evidence>
<dbReference type="Proteomes" id="UP000029846">
    <property type="component" value="Unassembled WGS sequence"/>
</dbReference>
<dbReference type="PROSITE" id="PS00389">
    <property type="entry name" value="ATPASE_DELTA"/>
    <property type="match status" value="1"/>
</dbReference>
<sequence>MTVANSASISADIAGRYAQALFDLVRDSGAIDALSGQVDELASAYDSSADLRELSVSPIYDRQDQEAAIGALAEKMGFSPALANTLRLMARNRRLFALPQFVAKLRGLIADTRGEITADVVSAAALSDQQKTRLADTLARKSGKKIKLNARVDETLIGGMIVKLGSQMIDSSIRSKLASLQNAMKEVG</sequence>
<keyword evidence="8" id="KW-1003">Cell membrane</keyword>
<keyword evidence="2 8" id="KW-0813">Transport</keyword>
<dbReference type="GO" id="GO:0045259">
    <property type="term" value="C:proton-transporting ATP synthase complex"/>
    <property type="evidence" value="ECO:0007669"/>
    <property type="project" value="UniProtKB-KW"/>
</dbReference>
<organism evidence="9 10">
    <name type="scientific">Paracoccus halophilus</name>
    <dbReference type="NCBI Taxonomy" id="376733"/>
    <lineage>
        <taxon>Bacteria</taxon>
        <taxon>Pseudomonadati</taxon>
        <taxon>Pseudomonadota</taxon>
        <taxon>Alphaproteobacteria</taxon>
        <taxon>Rhodobacterales</taxon>
        <taxon>Paracoccaceae</taxon>
        <taxon>Paracoccus</taxon>
    </lineage>
</organism>
<dbReference type="Gene3D" id="1.10.520.20">
    <property type="entry name" value="N-terminal domain of the delta subunit of the F1F0-ATP synthase"/>
    <property type="match status" value="1"/>
</dbReference>
<proteinExistence type="inferred from homology"/>
<dbReference type="InterPro" id="IPR026015">
    <property type="entry name" value="ATP_synth_OSCP/delta_N_sf"/>
</dbReference>
<dbReference type="OrthoDB" id="9796185at2"/>
<dbReference type="SUPFAM" id="SSF47928">
    <property type="entry name" value="N-terminal domain of the delta subunit of the F1F0-ATP synthase"/>
    <property type="match status" value="1"/>
</dbReference>
<evidence type="ECO:0000256" key="7">
    <source>
        <dbReference type="ARBA" id="ARBA00023310"/>
    </source>
</evidence>
<comment type="similarity">
    <text evidence="8">Belongs to the ATPase delta chain family.</text>
</comment>
<evidence type="ECO:0000256" key="5">
    <source>
        <dbReference type="ARBA" id="ARBA00023136"/>
    </source>
</evidence>
<dbReference type="STRING" id="376733.SAMN04487972_101191"/>
<dbReference type="GO" id="GO:0046933">
    <property type="term" value="F:proton-transporting ATP synthase activity, rotational mechanism"/>
    <property type="evidence" value="ECO:0007669"/>
    <property type="project" value="UniProtKB-UniRule"/>
</dbReference>
<keyword evidence="4 8" id="KW-0406">Ion transport</keyword>
<evidence type="ECO:0000256" key="3">
    <source>
        <dbReference type="ARBA" id="ARBA00022781"/>
    </source>
</evidence>
<dbReference type="PANTHER" id="PTHR11910">
    <property type="entry name" value="ATP SYNTHASE DELTA CHAIN"/>
    <property type="match status" value="1"/>
</dbReference>
<dbReference type="NCBIfam" id="TIGR01145">
    <property type="entry name" value="ATP_synt_delta"/>
    <property type="match status" value="1"/>
</dbReference>
<gene>
    <name evidence="8" type="primary">atpH</name>
    <name evidence="9" type="ORF">IT41_01635</name>
</gene>
<dbReference type="HAMAP" id="MF_01416">
    <property type="entry name" value="ATP_synth_delta_bact"/>
    <property type="match status" value="1"/>
</dbReference>
<dbReference type="InterPro" id="IPR000711">
    <property type="entry name" value="ATPase_OSCP/dsu"/>
</dbReference>
<reference evidence="9 10" key="1">
    <citation type="submission" date="2014-09" db="EMBL/GenBank/DDBJ databases">
        <authorList>
            <person name="McGinnis J.M."/>
            <person name="Wolfgang W.J."/>
        </authorList>
    </citation>
    <scope>NUCLEOTIDE SEQUENCE [LARGE SCALE GENOMIC DNA]</scope>
    <source>
        <strain evidence="9 10">JCM 14014</strain>
    </source>
</reference>
<evidence type="ECO:0000313" key="10">
    <source>
        <dbReference type="Proteomes" id="UP000029846"/>
    </source>
</evidence>
<dbReference type="NCBIfam" id="NF004406">
    <property type="entry name" value="PRK05758.3-2"/>
    <property type="match status" value="1"/>
</dbReference>
<evidence type="ECO:0000256" key="1">
    <source>
        <dbReference type="ARBA" id="ARBA00004370"/>
    </source>
</evidence>
<dbReference type="AlphaFoldDB" id="A0A099F8D0"/>
<comment type="function">
    <text evidence="8">F(1)F(0) ATP synthase produces ATP from ADP in the presence of a proton or sodium gradient. F-type ATPases consist of two structural domains, F(1) containing the extramembraneous catalytic core and F(0) containing the membrane proton channel, linked together by a central stalk and a peripheral stalk. During catalysis, ATP synthesis in the catalytic domain of F(1) is coupled via a rotary mechanism of the central stalk subunits to proton translocation.</text>
</comment>
<evidence type="ECO:0000313" key="9">
    <source>
        <dbReference type="EMBL" id="KGJ06372.1"/>
    </source>
</evidence>
<comment type="caution">
    <text evidence="9">The sequence shown here is derived from an EMBL/GenBank/DDBJ whole genome shotgun (WGS) entry which is preliminary data.</text>
</comment>
<dbReference type="InterPro" id="IPR020781">
    <property type="entry name" value="ATPase_OSCP/d_CS"/>
</dbReference>
<dbReference type="GO" id="GO:0005886">
    <property type="term" value="C:plasma membrane"/>
    <property type="evidence" value="ECO:0007669"/>
    <property type="project" value="UniProtKB-SubCell"/>
</dbReference>
<keyword evidence="6 8" id="KW-0139">CF(1)</keyword>
<dbReference type="Pfam" id="PF00213">
    <property type="entry name" value="OSCP"/>
    <property type="match status" value="1"/>
</dbReference>
<dbReference type="EMBL" id="JRKN01000002">
    <property type="protein sequence ID" value="KGJ06372.1"/>
    <property type="molecule type" value="Genomic_DNA"/>
</dbReference>
<evidence type="ECO:0000256" key="2">
    <source>
        <dbReference type="ARBA" id="ARBA00022448"/>
    </source>
</evidence>
<keyword evidence="5 8" id="KW-0472">Membrane</keyword>
<reference evidence="9 10" key="2">
    <citation type="submission" date="2014-10" db="EMBL/GenBank/DDBJ databases">
        <title>Paracoccus sanguinis sp. nov., isolated from clinical specimens of New York State patients.</title>
        <authorList>
            <person name="Mingle L.A."/>
            <person name="Cole J.A."/>
            <person name="Lapierre P."/>
            <person name="Musser K.A."/>
        </authorList>
    </citation>
    <scope>NUCLEOTIDE SEQUENCE [LARGE SCALE GENOMIC DNA]</scope>
    <source>
        <strain evidence="9 10">JCM 14014</strain>
    </source>
</reference>